<evidence type="ECO:0000313" key="3">
    <source>
        <dbReference type="EMBL" id="GIH13256.1"/>
    </source>
</evidence>
<feature type="transmembrane region" description="Helical" evidence="2">
    <location>
        <begin position="62"/>
        <end position="86"/>
    </location>
</feature>
<protein>
    <submittedName>
        <fullName evidence="3">Uncharacterized protein</fullName>
    </submittedName>
</protein>
<accession>A0A8J3VPC9</accession>
<comment type="caution">
    <text evidence="3">The sequence shown here is derived from an EMBL/GenBank/DDBJ whole genome shotgun (WGS) entry which is preliminary data.</text>
</comment>
<dbReference type="AlphaFoldDB" id="A0A8J3VPC9"/>
<gene>
    <name evidence="3" type="ORF">Raf01_14280</name>
</gene>
<reference evidence="3" key="1">
    <citation type="submission" date="2021-01" db="EMBL/GenBank/DDBJ databases">
        <title>Whole genome shotgun sequence of Rugosimonospora africana NBRC 104875.</title>
        <authorList>
            <person name="Komaki H."/>
            <person name="Tamura T."/>
        </authorList>
    </citation>
    <scope>NUCLEOTIDE SEQUENCE</scope>
    <source>
        <strain evidence="3">NBRC 104875</strain>
    </source>
</reference>
<sequence length="93" mass="9537">MPDHPPGPTPPYPGPAGAAANQPPGRQQPSQSPQPSGAWSLPASLAPAWQAASEPMIVGPPAYLPAVLIASGLFSLLVAGTGLIVVTRLRRQW</sequence>
<keyword evidence="2" id="KW-0812">Transmembrane</keyword>
<keyword evidence="2" id="KW-1133">Transmembrane helix</keyword>
<feature type="compositionally biased region" description="Pro residues" evidence="1">
    <location>
        <begin position="1"/>
        <end position="14"/>
    </location>
</feature>
<evidence type="ECO:0000313" key="4">
    <source>
        <dbReference type="Proteomes" id="UP000642748"/>
    </source>
</evidence>
<feature type="compositionally biased region" description="Low complexity" evidence="1">
    <location>
        <begin position="15"/>
        <end position="37"/>
    </location>
</feature>
<name>A0A8J3VPC9_9ACTN</name>
<dbReference type="Proteomes" id="UP000642748">
    <property type="component" value="Unassembled WGS sequence"/>
</dbReference>
<feature type="region of interest" description="Disordered" evidence="1">
    <location>
        <begin position="1"/>
        <end position="41"/>
    </location>
</feature>
<dbReference type="EMBL" id="BONZ01000013">
    <property type="protein sequence ID" value="GIH13256.1"/>
    <property type="molecule type" value="Genomic_DNA"/>
</dbReference>
<keyword evidence="4" id="KW-1185">Reference proteome</keyword>
<evidence type="ECO:0000256" key="2">
    <source>
        <dbReference type="SAM" id="Phobius"/>
    </source>
</evidence>
<organism evidence="3 4">
    <name type="scientific">Rugosimonospora africana</name>
    <dbReference type="NCBI Taxonomy" id="556532"/>
    <lineage>
        <taxon>Bacteria</taxon>
        <taxon>Bacillati</taxon>
        <taxon>Actinomycetota</taxon>
        <taxon>Actinomycetes</taxon>
        <taxon>Micromonosporales</taxon>
        <taxon>Micromonosporaceae</taxon>
        <taxon>Rugosimonospora</taxon>
    </lineage>
</organism>
<proteinExistence type="predicted"/>
<dbReference type="RefSeq" id="WP_203916919.1">
    <property type="nucleotide sequence ID" value="NZ_BONZ01000013.1"/>
</dbReference>
<evidence type="ECO:0000256" key="1">
    <source>
        <dbReference type="SAM" id="MobiDB-lite"/>
    </source>
</evidence>
<keyword evidence="2" id="KW-0472">Membrane</keyword>